<dbReference type="EMBL" id="CALNXI010000186">
    <property type="protein sequence ID" value="CAH3021539.1"/>
    <property type="molecule type" value="Genomic_DNA"/>
</dbReference>
<comment type="caution">
    <text evidence="2">The sequence shown here is derived from an EMBL/GenBank/DDBJ whole genome shotgun (WGS) entry which is preliminary data.</text>
</comment>
<feature type="compositionally biased region" description="Basic and acidic residues" evidence="1">
    <location>
        <begin position="7"/>
        <end position="33"/>
    </location>
</feature>
<evidence type="ECO:0000313" key="2">
    <source>
        <dbReference type="EMBL" id="CAH3021539.1"/>
    </source>
</evidence>
<dbReference type="Proteomes" id="UP001159427">
    <property type="component" value="Unassembled WGS sequence"/>
</dbReference>
<accession>A0ABN8LWM6</accession>
<sequence length="104" mass="11670">MRWLPAKLERSFSLEEGDKSQKGDGEAREEASEKATGSHFWAMHAGKKKNSSVIEKVLGCPCREPRLQQYLSLSDLLFVFMTKTCLPARSALQEESSTPTRGDH</sequence>
<feature type="region of interest" description="Disordered" evidence="1">
    <location>
        <begin position="1"/>
        <end position="41"/>
    </location>
</feature>
<evidence type="ECO:0000313" key="3">
    <source>
        <dbReference type="Proteomes" id="UP001159427"/>
    </source>
</evidence>
<gene>
    <name evidence="2" type="ORF">PEVE_00011799</name>
</gene>
<name>A0ABN8LWM6_9CNID</name>
<keyword evidence="3" id="KW-1185">Reference proteome</keyword>
<organism evidence="2 3">
    <name type="scientific">Porites evermanni</name>
    <dbReference type="NCBI Taxonomy" id="104178"/>
    <lineage>
        <taxon>Eukaryota</taxon>
        <taxon>Metazoa</taxon>
        <taxon>Cnidaria</taxon>
        <taxon>Anthozoa</taxon>
        <taxon>Hexacorallia</taxon>
        <taxon>Scleractinia</taxon>
        <taxon>Fungiina</taxon>
        <taxon>Poritidae</taxon>
        <taxon>Porites</taxon>
    </lineage>
</organism>
<evidence type="ECO:0000256" key="1">
    <source>
        <dbReference type="SAM" id="MobiDB-lite"/>
    </source>
</evidence>
<protein>
    <submittedName>
        <fullName evidence="2">Uncharacterized protein</fullName>
    </submittedName>
</protein>
<reference evidence="2 3" key="1">
    <citation type="submission" date="2022-05" db="EMBL/GenBank/DDBJ databases">
        <authorList>
            <consortium name="Genoscope - CEA"/>
            <person name="William W."/>
        </authorList>
    </citation>
    <scope>NUCLEOTIDE SEQUENCE [LARGE SCALE GENOMIC DNA]</scope>
</reference>
<proteinExistence type="predicted"/>